<gene>
    <name evidence="2" type="ORF">EV688_10415</name>
</gene>
<keyword evidence="1" id="KW-0732">Signal</keyword>
<protein>
    <recommendedName>
        <fullName evidence="4">HEAT repeat protein</fullName>
    </recommendedName>
</protein>
<dbReference type="Pfam" id="PF13646">
    <property type="entry name" value="HEAT_2"/>
    <property type="match status" value="1"/>
</dbReference>
<dbReference type="Gene3D" id="1.25.10.10">
    <property type="entry name" value="Leucine-rich Repeat Variant"/>
    <property type="match status" value="1"/>
</dbReference>
<dbReference type="RefSeq" id="WP_131917562.1">
    <property type="nucleotide sequence ID" value="NZ_QQSW01000002.1"/>
</dbReference>
<evidence type="ECO:0008006" key="4">
    <source>
        <dbReference type="Google" id="ProtNLM"/>
    </source>
</evidence>
<evidence type="ECO:0000313" key="2">
    <source>
        <dbReference type="EMBL" id="TCO76561.1"/>
    </source>
</evidence>
<feature type="chain" id="PRO_5020968708" description="HEAT repeat protein" evidence="1">
    <location>
        <begin position="21"/>
        <end position="353"/>
    </location>
</feature>
<sequence length="353" mass="38251">MQVAALLGAVLISASSAAHIDVVRISLAQLYLGAEVAGIVRIDSVEDHDFSHGGPPALREVLSATMLHQYKGEPRQHVHFFLDAHGPADYRAGDLAALFLEATDPADPLHQLSPEGPEVFVSRQVRNTEHRLTVDEVEDYRRVLGTYATPRWGGKQTKPAVSETLLYMLASGSISLAQSALIDWQNLGAAVDFSETQIDALTGLTRSAECPIHLRLSILKTLTAQKLVAQTAWDPLFESEDGDNLLALVRATRGREHKHFQPYLVRALGSDSLVLSGAAARALAHPTYAGVEPLLETLLRDDDLRLNYAAISGLLGIGSPAADAMLRQAAESHASKRVRRMVTARLRASLDRG</sequence>
<feature type="signal peptide" evidence="1">
    <location>
        <begin position="1"/>
        <end position="20"/>
    </location>
</feature>
<dbReference type="Proteomes" id="UP000294980">
    <property type="component" value="Unassembled WGS sequence"/>
</dbReference>
<reference evidence="2 3" key="1">
    <citation type="submission" date="2019-03" db="EMBL/GenBank/DDBJ databases">
        <title>Genomic Encyclopedia of Type Strains, Phase IV (KMG-IV): sequencing the most valuable type-strain genomes for metagenomic binning, comparative biology and taxonomic classification.</title>
        <authorList>
            <person name="Goeker M."/>
        </authorList>
    </citation>
    <scope>NUCLEOTIDE SEQUENCE [LARGE SCALE GENOMIC DNA]</scope>
    <source>
        <strain evidence="2 3">DSM 23344</strain>
    </source>
</reference>
<dbReference type="OrthoDB" id="5729709at2"/>
<proteinExistence type="predicted"/>
<dbReference type="InterPro" id="IPR011989">
    <property type="entry name" value="ARM-like"/>
</dbReference>
<comment type="caution">
    <text evidence="2">The sequence shown here is derived from an EMBL/GenBank/DDBJ whole genome shotgun (WGS) entry which is preliminary data.</text>
</comment>
<keyword evidence="3" id="KW-1185">Reference proteome</keyword>
<dbReference type="AlphaFoldDB" id="A0A4R2KQL1"/>
<dbReference type="InterPro" id="IPR016024">
    <property type="entry name" value="ARM-type_fold"/>
</dbReference>
<accession>A0A4R2KQL1</accession>
<dbReference type="EMBL" id="SLWX01000004">
    <property type="protein sequence ID" value="TCO76561.1"/>
    <property type="molecule type" value="Genomic_DNA"/>
</dbReference>
<evidence type="ECO:0000313" key="3">
    <source>
        <dbReference type="Proteomes" id="UP000294980"/>
    </source>
</evidence>
<dbReference type="SUPFAM" id="SSF48371">
    <property type="entry name" value="ARM repeat"/>
    <property type="match status" value="1"/>
</dbReference>
<organism evidence="2 3">
    <name type="scientific">Chromatocurvus halotolerans</name>
    <dbReference type="NCBI Taxonomy" id="1132028"/>
    <lineage>
        <taxon>Bacteria</taxon>
        <taxon>Pseudomonadati</taxon>
        <taxon>Pseudomonadota</taxon>
        <taxon>Gammaproteobacteria</taxon>
        <taxon>Cellvibrionales</taxon>
        <taxon>Halieaceae</taxon>
        <taxon>Chromatocurvus</taxon>
    </lineage>
</organism>
<name>A0A4R2KQL1_9GAMM</name>
<evidence type="ECO:0000256" key="1">
    <source>
        <dbReference type="SAM" id="SignalP"/>
    </source>
</evidence>